<dbReference type="NCBIfam" id="TIGR00005">
    <property type="entry name" value="rluA_subfam"/>
    <property type="match status" value="1"/>
</dbReference>
<evidence type="ECO:0000256" key="1">
    <source>
        <dbReference type="ARBA" id="ARBA00000073"/>
    </source>
</evidence>
<dbReference type="PROSITE" id="PS50889">
    <property type="entry name" value="S4"/>
    <property type="match status" value="1"/>
</dbReference>
<evidence type="ECO:0000256" key="6">
    <source>
        <dbReference type="RuleBase" id="RU362028"/>
    </source>
</evidence>
<dbReference type="AlphaFoldDB" id="A0A1V1HYR4"/>
<dbReference type="CDD" id="cd02869">
    <property type="entry name" value="PseudoU_synth_RluA_like"/>
    <property type="match status" value="1"/>
</dbReference>
<dbReference type="InterPro" id="IPR006145">
    <property type="entry name" value="PsdUridine_synth_RsuA/RluA"/>
</dbReference>
<dbReference type="InterPro" id="IPR050188">
    <property type="entry name" value="RluA_PseudoU_synthase"/>
</dbReference>
<comment type="catalytic activity">
    <reaction evidence="1 6">
        <text>a uridine in RNA = a pseudouridine in RNA</text>
        <dbReference type="Rhea" id="RHEA:48348"/>
        <dbReference type="Rhea" id="RHEA-COMP:12068"/>
        <dbReference type="Rhea" id="RHEA-COMP:12069"/>
        <dbReference type="ChEBI" id="CHEBI:65314"/>
        <dbReference type="ChEBI" id="CHEBI:65315"/>
    </reaction>
</comment>
<comment type="function">
    <text evidence="6">Responsible for synthesis of pseudouridine from uracil.</text>
</comment>
<accession>A0A1V1HYR4</accession>
<comment type="similarity">
    <text evidence="2 6">Belongs to the pseudouridine synthase RluA family.</text>
</comment>
<dbReference type="InterPro" id="IPR006225">
    <property type="entry name" value="PsdUridine_synth_RluC/D"/>
</dbReference>
<dbReference type="Pfam" id="PF00849">
    <property type="entry name" value="PseudoU_synth_2"/>
    <property type="match status" value="1"/>
</dbReference>
<dbReference type="KEGG" id="ril:CRIB_355"/>
<dbReference type="Gene3D" id="3.30.2350.10">
    <property type="entry name" value="Pseudouridine synthase"/>
    <property type="match status" value="1"/>
</dbReference>
<dbReference type="SUPFAM" id="SSF55120">
    <property type="entry name" value="Pseudouridine synthase"/>
    <property type="match status" value="1"/>
</dbReference>
<dbReference type="Proteomes" id="UP000245622">
    <property type="component" value="Chromosome 1"/>
</dbReference>
<dbReference type="Gene3D" id="3.10.290.10">
    <property type="entry name" value="RNA-binding S4 domain"/>
    <property type="match status" value="1"/>
</dbReference>
<dbReference type="EC" id="5.4.99.-" evidence="6"/>
<dbReference type="GO" id="GO:0009982">
    <property type="term" value="F:pseudouridine synthase activity"/>
    <property type="evidence" value="ECO:0007669"/>
    <property type="project" value="InterPro"/>
</dbReference>
<feature type="domain" description="Pseudouridine synthase RsuA/RluA-like" evidence="7">
    <location>
        <begin position="97"/>
        <end position="247"/>
    </location>
</feature>
<keyword evidence="9" id="KW-1185">Reference proteome</keyword>
<protein>
    <recommendedName>
        <fullName evidence="6">Pseudouridine synthase</fullName>
        <ecNumber evidence="6">5.4.99.-</ecNumber>
    </recommendedName>
</protein>
<dbReference type="InterPro" id="IPR020103">
    <property type="entry name" value="PsdUridine_synth_cat_dom_sf"/>
</dbReference>
<evidence type="ECO:0000256" key="5">
    <source>
        <dbReference type="PROSITE-ProRule" id="PRU00182"/>
    </source>
</evidence>
<evidence type="ECO:0000256" key="3">
    <source>
        <dbReference type="ARBA" id="ARBA00023235"/>
    </source>
</evidence>
<evidence type="ECO:0000259" key="7">
    <source>
        <dbReference type="Pfam" id="PF00849"/>
    </source>
</evidence>
<reference evidence="8 9" key="1">
    <citation type="submission" date="2014-04" db="EMBL/GenBank/DDBJ databases">
        <authorList>
            <person name="Hornung B.V."/>
        </authorList>
    </citation>
    <scope>NUCLEOTIDE SEQUENCE [LARGE SCALE GENOMIC DNA]</scope>
    <source>
        <strain evidence="8 9">CRIB</strain>
    </source>
</reference>
<dbReference type="GO" id="GO:0003723">
    <property type="term" value="F:RNA binding"/>
    <property type="evidence" value="ECO:0007669"/>
    <property type="project" value="UniProtKB-KW"/>
</dbReference>
<dbReference type="EMBL" id="LN555523">
    <property type="protein sequence ID" value="CED93112.1"/>
    <property type="molecule type" value="Genomic_DNA"/>
</dbReference>
<dbReference type="PROSITE" id="PS01129">
    <property type="entry name" value="PSI_RLU"/>
    <property type="match status" value="1"/>
</dbReference>
<gene>
    <name evidence="8" type="ORF">CRIB_355</name>
</gene>
<evidence type="ECO:0000256" key="4">
    <source>
        <dbReference type="PIRSR" id="PIRSR606225-1"/>
    </source>
</evidence>
<dbReference type="PANTHER" id="PTHR21600:SF44">
    <property type="entry name" value="RIBOSOMAL LARGE SUBUNIT PSEUDOURIDINE SYNTHASE D"/>
    <property type="match status" value="1"/>
</dbReference>
<evidence type="ECO:0000256" key="2">
    <source>
        <dbReference type="ARBA" id="ARBA00010876"/>
    </source>
</evidence>
<organism evidence="8 9">
    <name type="scientific">Romboutsia ilealis</name>
    <dbReference type="NCBI Taxonomy" id="1115758"/>
    <lineage>
        <taxon>Bacteria</taxon>
        <taxon>Bacillati</taxon>
        <taxon>Bacillota</taxon>
        <taxon>Clostridia</taxon>
        <taxon>Peptostreptococcales</taxon>
        <taxon>Peptostreptococcaceae</taxon>
        <taxon>Romboutsia</taxon>
    </lineage>
</organism>
<dbReference type="PANTHER" id="PTHR21600">
    <property type="entry name" value="MITOCHONDRIAL RNA PSEUDOURIDINE SYNTHASE"/>
    <property type="match status" value="1"/>
</dbReference>
<feature type="active site" evidence="4">
    <location>
        <position position="144"/>
    </location>
</feature>
<proteinExistence type="inferred from homology"/>
<name>A0A1V1HYR4_9FIRM</name>
<dbReference type="InterPro" id="IPR006224">
    <property type="entry name" value="PsdUridine_synth_RluA-like_CS"/>
</dbReference>
<sequence length="309" mass="35569">MKAGVNLFKKEDQKYNLISYTNEEELTLKEVLLDKLSFSVRSISKMKREQSVFVNGVFKKPSTKLKKGDLIEVKIEEEMANFEPQNLNLNILYDDFDIIMVNKPPFMVVHPTKSHFDNTIANGITYYINEKNENVKVRFVNRLDMNTSGLVIVAKNAYAHHTLSVDMGNNDVEKKYITVVKGIVENDEGTINEPIYRPTEDSVKRVVDERGQASITHYKVLERLNDATVLEVKLETGRTHQIRVHMSYIGHGIIGDELYGYVDESLINRQALHAYSLSFNQPRTKENLEFKAELPSDIKDLIEKLRKNN</sequence>
<keyword evidence="3 6" id="KW-0413">Isomerase</keyword>
<dbReference type="InterPro" id="IPR036986">
    <property type="entry name" value="S4_RNA-bd_sf"/>
</dbReference>
<evidence type="ECO:0000313" key="9">
    <source>
        <dbReference type="Proteomes" id="UP000245622"/>
    </source>
</evidence>
<dbReference type="GO" id="GO:0140098">
    <property type="term" value="F:catalytic activity, acting on RNA"/>
    <property type="evidence" value="ECO:0007669"/>
    <property type="project" value="UniProtKB-ARBA"/>
</dbReference>
<evidence type="ECO:0000313" key="8">
    <source>
        <dbReference type="EMBL" id="CED93112.1"/>
    </source>
</evidence>
<keyword evidence="5" id="KW-0694">RNA-binding</keyword>
<dbReference type="GO" id="GO:0000455">
    <property type="term" value="P:enzyme-directed rRNA pseudouridine synthesis"/>
    <property type="evidence" value="ECO:0007669"/>
    <property type="project" value="TreeGrafter"/>
</dbReference>